<name>A0A8R1TNJ1_ONCVO</name>
<comment type="subcellular location">
    <subcellularLocation>
        <location evidence="1">Chromosome</location>
        <location evidence="1">Centromere</location>
    </subcellularLocation>
</comment>
<evidence type="ECO:0000256" key="4">
    <source>
        <dbReference type="ARBA" id="ARBA00022618"/>
    </source>
</evidence>
<keyword evidence="8" id="KW-0137">Centromere</keyword>
<evidence type="ECO:0000313" key="11">
    <source>
        <dbReference type="EnsemblMetazoa" id="OVOC13498.1"/>
    </source>
</evidence>
<feature type="domain" description="Kinetochore protein Nuf2 N-terminal" evidence="10">
    <location>
        <begin position="20"/>
        <end position="152"/>
    </location>
</feature>
<evidence type="ECO:0000256" key="7">
    <source>
        <dbReference type="ARBA" id="ARBA00023306"/>
    </source>
</evidence>
<dbReference type="AlphaFoldDB" id="A0A8R1TNJ1"/>
<dbReference type="Pfam" id="PF03800">
    <property type="entry name" value="Nuf2"/>
    <property type="match status" value="1"/>
</dbReference>
<comment type="similarity">
    <text evidence="2">Belongs to the NUF2 family.</text>
</comment>
<dbReference type="EMBL" id="CMVM020000170">
    <property type="status" value="NOT_ANNOTATED_CDS"/>
    <property type="molecule type" value="Genomic_DNA"/>
</dbReference>
<evidence type="ECO:0000256" key="5">
    <source>
        <dbReference type="ARBA" id="ARBA00022776"/>
    </source>
</evidence>
<reference evidence="12" key="1">
    <citation type="submission" date="2013-10" db="EMBL/GenBank/DDBJ databases">
        <title>Genome sequencing of Onchocerca volvulus.</title>
        <authorList>
            <person name="Cotton J."/>
            <person name="Tsai J."/>
            <person name="Stanley E."/>
            <person name="Tracey A."/>
            <person name="Holroyd N."/>
            <person name="Lustigman S."/>
            <person name="Berriman M."/>
        </authorList>
    </citation>
    <scope>NUCLEOTIDE SEQUENCE</scope>
</reference>
<dbReference type="InterPro" id="IPR005549">
    <property type="entry name" value="Kinetochore_Nuf2_N"/>
</dbReference>
<keyword evidence="7" id="KW-0131">Cell cycle</keyword>
<evidence type="ECO:0000313" key="12">
    <source>
        <dbReference type="Proteomes" id="UP000024404"/>
    </source>
</evidence>
<dbReference type="InterPro" id="IPR038275">
    <property type="entry name" value="Nuf2_N_sf"/>
</dbReference>
<dbReference type="EnsemblMetazoa" id="OVOC13498.1">
    <property type="protein sequence ID" value="OVOC13498.1"/>
    <property type="gene ID" value="WBGene00255525"/>
</dbReference>
<dbReference type="Proteomes" id="UP000024404">
    <property type="component" value="Unassembled WGS sequence"/>
</dbReference>
<evidence type="ECO:0000256" key="9">
    <source>
        <dbReference type="SAM" id="Coils"/>
    </source>
</evidence>
<dbReference type="GO" id="GO:0031262">
    <property type="term" value="C:Ndc80 complex"/>
    <property type="evidence" value="ECO:0007669"/>
    <property type="project" value="InterPro"/>
</dbReference>
<evidence type="ECO:0000256" key="3">
    <source>
        <dbReference type="ARBA" id="ARBA00022454"/>
    </source>
</evidence>
<reference evidence="11" key="2">
    <citation type="submission" date="2022-06" db="UniProtKB">
        <authorList>
            <consortium name="EnsemblMetazoa"/>
        </authorList>
    </citation>
    <scope>IDENTIFICATION</scope>
</reference>
<evidence type="ECO:0000259" key="10">
    <source>
        <dbReference type="Pfam" id="PF03800"/>
    </source>
</evidence>
<evidence type="ECO:0000256" key="8">
    <source>
        <dbReference type="ARBA" id="ARBA00023328"/>
    </source>
</evidence>
<accession>A0A8R1TNJ1</accession>
<evidence type="ECO:0000256" key="2">
    <source>
        <dbReference type="ARBA" id="ARBA00005498"/>
    </source>
</evidence>
<protein>
    <recommendedName>
        <fullName evidence="10">Kinetochore protein Nuf2 N-terminal domain-containing protein</fullName>
    </recommendedName>
</protein>
<dbReference type="Gene3D" id="1.10.418.60">
    <property type="entry name" value="Ncd80 complex, Nuf2 subunit"/>
    <property type="match status" value="1"/>
</dbReference>
<evidence type="ECO:0000256" key="6">
    <source>
        <dbReference type="ARBA" id="ARBA00023054"/>
    </source>
</evidence>
<dbReference type="GO" id="GO:0051301">
    <property type="term" value="P:cell division"/>
    <property type="evidence" value="ECO:0007669"/>
    <property type="project" value="UniProtKB-KW"/>
</dbReference>
<keyword evidence="3" id="KW-0158">Chromosome</keyword>
<keyword evidence="12" id="KW-1185">Reference proteome</keyword>
<feature type="coiled-coil region" evidence="9">
    <location>
        <begin position="324"/>
        <end position="447"/>
    </location>
</feature>
<sequence length="486" mass="56295">MTQRRMSSLAGPFELMMPKSLDLNAITETLNRMFPSLQLCPARIQKPTPELMCNVYQHITQYIMDIPDAIYATPPFAFNNDMDLFTQAYPKLVIFQALSAIVEDISSNEIQFSYLDLVAPEPGPTRILLSTLINFIEFTTNAITKANDIFNSVDHRKGGLESKRLNVIDLSNEVQRLCNEATNRKHLENEFREKMEILERSVKETYVQTQAIQTELKAICEANVENEKKLVEAESEGKRLTFQIDVIDRDIVNSPDRLNADLNELTKYLENIQKEISVESRKKWEYKEKQKTRIIVARSIEHVMEILNKLRERQKEGIIIDETVAGAEEQRNEERESYMNIEEKLTKEENKLLEMKKEFGKEESLQNKSLKDIKEHLATLNEQVKNIRRRMQDFDKENVEVQREIGKTKNEIVALNRAMNADIRNLATRLNEALNEYLEAEKLYEEDCSRMDNLATHLITILNAADDDILLDTSLSSSILSERNVN</sequence>
<keyword evidence="5" id="KW-0498">Mitosis</keyword>
<proteinExistence type="inferred from homology"/>
<keyword evidence="4" id="KW-0132">Cell division</keyword>
<keyword evidence="6 9" id="KW-0175">Coiled coil</keyword>
<organism evidence="11 12">
    <name type="scientific">Onchocerca volvulus</name>
    <dbReference type="NCBI Taxonomy" id="6282"/>
    <lineage>
        <taxon>Eukaryota</taxon>
        <taxon>Metazoa</taxon>
        <taxon>Ecdysozoa</taxon>
        <taxon>Nematoda</taxon>
        <taxon>Chromadorea</taxon>
        <taxon>Rhabditida</taxon>
        <taxon>Spirurina</taxon>
        <taxon>Spiruromorpha</taxon>
        <taxon>Filarioidea</taxon>
        <taxon>Onchocercidae</taxon>
        <taxon>Onchocerca</taxon>
    </lineage>
</organism>
<evidence type="ECO:0000256" key="1">
    <source>
        <dbReference type="ARBA" id="ARBA00004584"/>
    </source>
</evidence>